<evidence type="ECO:0000256" key="1">
    <source>
        <dbReference type="SAM" id="MobiDB-lite"/>
    </source>
</evidence>
<protein>
    <submittedName>
        <fullName evidence="2">PEP-CTERM sorting domain-containing protein</fullName>
    </submittedName>
</protein>
<organism evidence="2 3">
    <name type="scientific">Microcystis aeruginosa KW</name>
    <dbReference type="NCBI Taxonomy" id="1960155"/>
    <lineage>
        <taxon>Bacteria</taxon>
        <taxon>Bacillati</taxon>
        <taxon>Cyanobacteriota</taxon>
        <taxon>Cyanophyceae</taxon>
        <taxon>Oscillatoriophycideae</taxon>
        <taxon>Chroococcales</taxon>
        <taxon>Microcystaceae</taxon>
        <taxon>Microcystis</taxon>
    </lineage>
</organism>
<feature type="compositionally biased region" description="Polar residues" evidence="1">
    <location>
        <begin position="469"/>
        <end position="479"/>
    </location>
</feature>
<sequence>MIASHSNPKNVLAATLLTVGISLINVPTVLAQAHTNTGGPQVTGLNGYEYTPLFTVGETINNYTPIGILDGIGVINLGNGTIRALVNHEVRNNQGASYTLNPGTANQLSVRGARISYFDIDTSSRQIIGSGLAFDKIYDRSYNVITSTSQFELAPTIGGLDRFCSGAAFGRYSFGQGIGFEDNIYFAGEETSNGTQWVLDPTNFGLWAAPEMGRGAWENWTEIDTGRSDRIAMIGGDDTESAPLYLYIGEKNGVGDGSFLDRNGLKQGKLYVWVGDKGIDPRDFGGTGNTSAGRWVEVVNEGNGVGFLNGFATDSNLRAQADALGAFSFSRPEDVSINPSDGSQIVLASTGRSSLFNGADSWGTVYIFDNNLVFDQNGNLDTAASSVSARILYDGNDAGGGQFSGPDFGVRSPDNLDWSDDGTIYIQEDRSFSGFGQTSGEEASIWRLDATTGRATRVGQIDRSPSLPGGQTDSSPNDLGNWETSGILDITEFFPGARPGEKILILDVQAHSVRNGSIGGPNNLVEGGQLGLLTVQTPEPTLFFGLGFFGLSALALKRKQS</sequence>
<dbReference type="AlphaFoldDB" id="A0A1V4BN12"/>
<accession>A0A1V4BN12</accession>
<comment type="caution">
    <text evidence="2">The sequence shown here is derived from an EMBL/GenBank/DDBJ whole genome shotgun (WGS) entry which is preliminary data.</text>
</comment>
<dbReference type="Pfam" id="PF05787">
    <property type="entry name" value="PhoX"/>
    <property type="match status" value="1"/>
</dbReference>
<gene>
    <name evidence="2" type="ORF">B1L04_23695</name>
</gene>
<dbReference type="Proteomes" id="UP000189835">
    <property type="component" value="Unassembled WGS sequence"/>
</dbReference>
<feature type="region of interest" description="Disordered" evidence="1">
    <location>
        <begin position="457"/>
        <end position="479"/>
    </location>
</feature>
<dbReference type="InterPro" id="IPR008557">
    <property type="entry name" value="PhoX"/>
</dbReference>
<name>A0A1V4BN12_MICAE</name>
<evidence type="ECO:0000313" key="3">
    <source>
        <dbReference type="Proteomes" id="UP000189835"/>
    </source>
</evidence>
<evidence type="ECO:0000313" key="2">
    <source>
        <dbReference type="EMBL" id="OPF15492.1"/>
    </source>
</evidence>
<reference evidence="2 3" key="1">
    <citation type="submission" date="2017-02" db="EMBL/GenBank/DDBJ databases">
        <title>Genome sequence of Microcystis aeruginosa KW.</title>
        <authorList>
            <person name="Oh H.-M."/>
            <person name="Ahn C.-Y."/>
            <person name="Jeong H."/>
            <person name="Srivastava A."/>
            <person name="Lee H.-G."/>
            <person name="Kang S.-R."/>
        </authorList>
    </citation>
    <scope>NUCLEOTIDE SEQUENCE [LARGE SCALE GENOMIC DNA]</scope>
    <source>
        <strain evidence="2 3">KW</strain>
    </source>
</reference>
<dbReference type="RefSeq" id="WP_079209587.1">
    <property type="nucleotide sequence ID" value="NZ_MVGR01000005.1"/>
</dbReference>
<dbReference type="EMBL" id="MVGR01000005">
    <property type="protein sequence ID" value="OPF15492.1"/>
    <property type="molecule type" value="Genomic_DNA"/>
</dbReference>
<proteinExistence type="predicted"/>